<dbReference type="Pfam" id="PF00231">
    <property type="entry name" value="ATP-synt"/>
    <property type="match status" value="1"/>
</dbReference>
<comment type="caution">
    <text evidence="10">The sequence shown here is derived from an EMBL/GenBank/DDBJ whole genome shotgun (WGS) entry which is preliminary data.</text>
</comment>
<evidence type="ECO:0000256" key="2">
    <source>
        <dbReference type="ARBA" id="ARBA00004170"/>
    </source>
</evidence>
<dbReference type="InterPro" id="IPR000131">
    <property type="entry name" value="ATP_synth_F1_gsu"/>
</dbReference>
<keyword evidence="7" id="KW-0472">Membrane</keyword>
<comment type="function">
    <text evidence="1">Produces ATP from ADP in the presence of a proton gradient across the membrane. The gamma chain is believed to be important in regulating ATPase activity and the flow of protons through the CF(0) complex.</text>
</comment>
<evidence type="ECO:0000256" key="4">
    <source>
        <dbReference type="ARBA" id="ARBA00022448"/>
    </source>
</evidence>
<keyword evidence="6" id="KW-0406">Ion transport</keyword>
<keyword evidence="11" id="KW-1185">Reference proteome</keyword>
<evidence type="ECO:0000313" key="11">
    <source>
        <dbReference type="Proteomes" id="UP001151088"/>
    </source>
</evidence>
<dbReference type="RefSeq" id="WP_258734199.1">
    <property type="nucleotide sequence ID" value="NZ_JANTHZ010000009.1"/>
</dbReference>
<dbReference type="InterPro" id="IPR035968">
    <property type="entry name" value="ATP_synth_F1_ATPase_gsu"/>
</dbReference>
<accession>A0A9X2T376</accession>
<evidence type="ECO:0000256" key="7">
    <source>
        <dbReference type="ARBA" id="ARBA00023136"/>
    </source>
</evidence>
<keyword evidence="8" id="KW-0139">CF(1)</keyword>
<keyword evidence="5" id="KW-0375">Hydrogen ion transport</keyword>
<dbReference type="Gene3D" id="3.40.1380.10">
    <property type="match status" value="1"/>
</dbReference>
<gene>
    <name evidence="10" type="ORF">NVS89_18320</name>
</gene>
<dbReference type="GO" id="GO:0045259">
    <property type="term" value="C:proton-transporting ATP synthase complex"/>
    <property type="evidence" value="ECO:0007669"/>
    <property type="project" value="UniProtKB-KW"/>
</dbReference>
<sequence>MSERLSDVVVRIQSVQQLSAVIAAMRGISAARSREARGQLDGVRAYAETIAVAIGDALEHLPSGPPVAAAPAEDRHAIVALCAEQGFAGTFNERVFDAVEERMKRTPGTTRLLLVGDRGLMAAGERRFDVSWSAAMIAHVGQATSLANRIVEELYRALDQDEVRSVSIVHAFPGASATVDVRERVLIPFDYARFPIDARSQRPLVTLPPDILLARLAEEYIFAELCEAVIQSFAAENEARMRAMIAAKSNVEHTLDDLVARSRRLRQEEITNEILELSSTETDAN</sequence>
<keyword evidence="9" id="KW-0066">ATP synthesis</keyword>
<evidence type="ECO:0000256" key="5">
    <source>
        <dbReference type="ARBA" id="ARBA00022781"/>
    </source>
</evidence>
<dbReference type="AlphaFoldDB" id="A0A9X2T376"/>
<dbReference type="PANTHER" id="PTHR11693:SF22">
    <property type="entry name" value="ATP SYNTHASE SUBUNIT GAMMA, MITOCHONDRIAL"/>
    <property type="match status" value="1"/>
</dbReference>
<dbReference type="GO" id="GO:0046933">
    <property type="term" value="F:proton-transporting ATP synthase activity, rotational mechanism"/>
    <property type="evidence" value="ECO:0007669"/>
    <property type="project" value="InterPro"/>
</dbReference>
<dbReference type="Gene3D" id="1.10.287.80">
    <property type="entry name" value="ATP synthase, gamma subunit, helix hairpin domain"/>
    <property type="match status" value="1"/>
</dbReference>
<reference evidence="10" key="1">
    <citation type="submission" date="2022-08" db="EMBL/GenBank/DDBJ databases">
        <authorList>
            <person name="Li F."/>
        </authorList>
    </citation>
    <scope>NUCLEOTIDE SEQUENCE</scope>
    <source>
        <strain evidence="10">MQZ15Z-1</strain>
    </source>
</reference>
<comment type="subcellular location">
    <subcellularLocation>
        <location evidence="2">Membrane</location>
        <topology evidence="2">Peripheral membrane protein</topology>
    </subcellularLocation>
</comment>
<evidence type="ECO:0000256" key="9">
    <source>
        <dbReference type="ARBA" id="ARBA00023310"/>
    </source>
</evidence>
<evidence type="ECO:0000256" key="1">
    <source>
        <dbReference type="ARBA" id="ARBA00003456"/>
    </source>
</evidence>
<proteinExistence type="inferred from homology"/>
<evidence type="ECO:0000256" key="8">
    <source>
        <dbReference type="ARBA" id="ARBA00023196"/>
    </source>
</evidence>
<dbReference type="SUPFAM" id="SSF52943">
    <property type="entry name" value="ATP synthase (F1-ATPase), gamma subunit"/>
    <property type="match status" value="1"/>
</dbReference>
<evidence type="ECO:0000256" key="6">
    <source>
        <dbReference type="ARBA" id="ARBA00023065"/>
    </source>
</evidence>
<evidence type="ECO:0000313" key="10">
    <source>
        <dbReference type="EMBL" id="MCS0497045.1"/>
    </source>
</evidence>
<protein>
    <submittedName>
        <fullName evidence="10">F0F1 ATP synthase subunit gamma</fullName>
    </submittedName>
</protein>
<evidence type="ECO:0000256" key="3">
    <source>
        <dbReference type="ARBA" id="ARBA00007681"/>
    </source>
</evidence>
<dbReference type="Proteomes" id="UP001151088">
    <property type="component" value="Unassembled WGS sequence"/>
</dbReference>
<comment type="similarity">
    <text evidence="3">Belongs to the ATPase gamma chain family.</text>
</comment>
<organism evidence="10 11">
    <name type="scientific">Ancylobacter mangrovi</name>
    <dbReference type="NCBI Taxonomy" id="2972472"/>
    <lineage>
        <taxon>Bacteria</taxon>
        <taxon>Pseudomonadati</taxon>
        <taxon>Pseudomonadota</taxon>
        <taxon>Alphaproteobacteria</taxon>
        <taxon>Hyphomicrobiales</taxon>
        <taxon>Xanthobacteraceae</taxon>
        <taxon>Ancylobacter</taxon>
    </lineage>
</organism>
<dbReference type="PANTHER" id="PTHR11693">
    <property type="entry name" value="ATP SYNTHASE GAMMA CHAIN"/>
    <property type="match status" value="1"/>
</dbReference>
<name>A0A9X2T376_9HYPH</name>
<keyword evidence="4" id="KW-0813">Transport</keyword>
<dbReference type="PRINTS" id="PR00126">
    <property type="entry name" value="ATPASEGAMMA"/>
</dbReference>
<dbReference type="EMBL" id="JANTHZ010000009">
    <property type="protein sequence ID" value="MCS0497045.1"/>
    <property type="molecule type" value="Genomic_DNA"/>
</dbReference>